<dbReference type="Proteomes" id="UP001198402">
    <property type="component" value="Unassembled WGS sequence"/>
</dbReference>
<feature type="binding site" evidence="10">
    <location>
        <position position="50"/>
    </location>
    <ligand>
        <name>[4Fe-4S] cluster</name>
        <dbReference type="ChEBI" id="CHEBI:49883"/>
        <label>1</label>
    </ligand>
</feature>
<evidence type="ECO:0000256" key="8">
    <source>
        <dbReference type="ARBA" id="ARBA00023014"/>
    </source>
</evidence>
<dbReference type="InterPro" id="IPR007202">
    <property type="entry name" value="4Fe-4S_dom"/>
</dbReference>
<reference evidence="16" key="1">
    <citation type="submission" date="2023-07" db="EMBL/GenBank/DDBJ databases">
        <authorList>
            <person name="Yue Y."/>
        </authorList>
    </citation>
    <scope>NUCLEOTIDE SEQUENCE [LARGE SCALE GENOMIC DNA]</scope>
    <source>
        <strain evidence="16">2Y89</strain>
    </source>
</reference>
<evidence type="ECO:0000256" key="6">
    <source>
        <dbReference type="ARBA" id="ARBA00022982"/>
    </source>
</evidence>
<feature type="region of interest" description="Disordered" evidence="11">
    <location>
        <begin position="272"/>
        <end position="310"/>
    </location>
</feature>
<dbReference type="CDD" id="cd10549">
    <property type="entry name" value="MtMvhB_like"/>
    <property type="match status" value="1"/>
</dbReference>
<dbReference type="Gene3D" id="3.20.20.20">
    <property type="entry name" value="Dihydropteroate synthase-like"/>
    <property type="match status" value="1"/>
</dbReference>
<feature type="domain" description="4Fe-4S" evidence="14">
    <location>
        <begin position="33"/>
        <end position="93"/>
    </location>
</feature>
<dbReference type="InterPro" id="IPR010207">
    <property type="entry name" value="Elect_transpt_cplx_RnfB/RsxB"/>
</dbReference>
<dbReference type="PROSITE" id="PS51656">
    <property type="entry name" value="4FE4S"/>
    <property type="match status" value="1"/>
</dbReference>
<dbReference type="EC" id="7.-.-.-" evidence="10"/>
<dbReference type="HAMAP" id="MF_00463">
    <property type="entry name" value="RsxB_RnfB"/>
    <property type="match status" value="1"/>
</dbReference>
<dbReference type="RefSeq" id="WP_224477046.1">
    <property type="nucleotide sequence ID" value="NZ_JAIUJS010000001.1"/>
</dbReference>
<feature type="transmembrane region" description="Helical" evidence="12">
    <location>
        <begin position="6"/>
        <end position="26"/>
    </location>
</feature>
<gene>
    <name evidence="10" type="primary">rnfB</name>
    <name evidence="15" type="ORF">LBV24_02695</name>
</gene>
<comment type="subunit">
    <text evidence="10">The complex is composed of six subunits: RnfA, RnfB, RnfC, RnfD, RnfE and RnfG.</text>
</comment>
<dbReference type="Pfam" id="PF12838">
    <property type="entry name" value="Fer4_7"/>
    <property type="match status" value="1"/>
</dbReference>
<protein>
    <recommendedName>
        <fullName evidence="10">Ion-translocating oxidoreductase complex subunit B</fullName>
        <ecNumber evidence="10">7.-.-.-</ecNumber>
    </recommendedName>
    <alternativeName>
        <fullName evidence="10">Rnf electron transport complex subunit B</fullName>
    </alternativeName>
</protein>
<evidence type="ECO:0000259" key="13">
    <source>
        <dbReference type="PROSITE" id="PS51379"/>
    </source>
</evidence>
<dbReference type="PROSITE" id="PS00198">
    <property type="entry name" value="4FE4S_FER_1"/>
    <property type="match status" value="2"/>
</dbReference>
<feature type="binding site" evidence="10">
    <location>
        <position position="149"/>
    </location>
    <ligand>
        <name>[4Fe-4S] cluster</name>
        <dbReference type="ChEBI" id="CHEBI:49883"/>
        <label>2</label>
    </ligand>
</feature>
<keyword evidence="6 10" id="KW-0249">Electron transport</keyword>
<feature type="binding site" evidence="10">
    <location>
        <position position="76"/>
    </location>
    <ligand>
        <name>[4Fe-4S] cluster</name>
        <dbReference type="ChEBI" id="CHEBI:49883"/>
        <label>1</label>
    </ligand>
</feature>
<proteinExistence type="inferred from homology"/>
<evidence type="ECO:0000256" key="11">
    <source>
        <dbReference type="SAM" id="MobiDB-lite"/>
    </source>
</evidence>
<comment type="similarity">
    <text evidence="10">Belongs to the 4Fe4S bacterial-type ferredoxin family. RnfB subfamily.</text>
</comment>
<feature type="binding site" evidence="10">
    <location>
        <position position="184"/>
    </location>
    <ligand>
        <name>[4Fe-4S] cluster</name>
        <dbReference type="ChEBI" id="CHEBI:49883"/>
        <label>2</label>
    </ligand>
</feature>
<keyword evidence="1 10" id="KW-0813">Transport</keyword>
<evidence type="ECO:0000256" key="9">
    <source>
        <dbReference type="ARBA" id="ARBA00023136"/>
    </source>
</evidence>
<dbReference type="NCBIfam" id="NF005504">
    <property type="entry name" value="PRK07118.1-3"/>
    <property type="match status" value="1"/>
</dbReference>
<sequence length="310" mass="33151">MSDSVLNSVFLLVSLGVIAAIILYVVSKKFYVYENPLIGDVNDILPAANCGGCGSPGCKAFAEKLVDTDDISELFCPVGGNDVMKQVSEILGKEVAEKDPTVAVVLCQGGCDVRPKTTIYQGPRTCAISAMVYGGETDCQYGCLGDGDCVAVCDFGAMHMDENTGLPVIDTDKCTSCEACVKACPRDIIEMRPRNKRDLKIFVGCLNEDKAGIAKKACDVACIGCSKCEDICPKDAVIMTDTLAYIDPVACTLCRKCVEVCPTHSIIETNFPPKKVKKPKDVKTKAKKDKAEKVTADTAQVKSEKTQANA</sequence>
<dbReference type="EMBL" id="JAIUJS010000001">
    <property type="protein sequence ID" value="MCA0152107.1"/>
    <property type="molecule type" value="Genomic_DNA"/>
</dbReference>
<evidence type="ECO:0000256" key="5">
    <source>
        <dbReference type="ARBA" id="ARBA00022967"/>
    </source>
</evidence>
<feature type="binding site" evidence="10">
    <location>
        <position position="58"/>
    </location>
    <ligand>
        <name>[4Fe-4S] cluster</name>
        <dbReference type="ChEBI" id="CHEBI:49883"/>
        <label>1</label>
    </ligand>
</feature>
<keyword evidence="4 10" id="KW-0677">Repeat</keyword>
<keyword evidence="9 10" id="KW-0472">Membrane</keyword>
<comment type="subcellular location">
    <subcellularLocation>
        <location evidence="10">Cell membrane</location>
    </subcellularLocation>
</comment>
<dbReference type="PANTHER" id="PTHR43560">
    <property type="entry name" value="ION-TRANSLOCATING OXIDOREDUCTASE COMPLEX SUBUNIT B"/>
    <property type="match status" value="1"/>
</dbReference>
<feature type="binding site" evidence="10">
    <location>
        <position position="53"/>
    </location>
    <ligand>
        <name>[4Fe-4S] cluster</name>
        <dbReference type="ChEBI" id="CHEBI:49883"/>
        <label>1</label>
    </ligand>
</feature>
<dbReference type="Pfam" id="PF00037">
    <property type="entry name" value="Fer4"/>
    <property type="match status" value="1"/>
</dbReference>
<feature type="binding site" evidence="10">
    <location>
        <position position="139"/>
    </location>
    <ligand>
        <name>[4Fe-4S] cluster</name>
        <dbReference type="ChEBI" id="CHEBI:49883"/>
        <label>2</label>
    </ligand>
</feature>
<dbReference type="InterPro" id="IPR017896">
    <property type="entry name" value="4Fe4S_Fe-S-bd"/>
</dbReference>
<evidence type="ECO:0000313" key="16">
    <source>
        <dbReference type="Proteomes" id="UP001198402"/>
    </source>
</evidence>
<evidence type="ECO:0000256" key="3">
    <source>
        <dbReference type="ARBA" id="ARBA00022723"/>
    </source>
</evidence>
<feature type="compositionally biased region" description="Basic and acidic residues" evidence="11">
    <location>
        <begin position="279"/>
        <end position="295"/>
    </location>
</feature>
<keyword evidence="12" id="KW-0812">Transmembrane</keyword>
<feature type="binding site" evidence="10">
    <location>
        <position position="177"/>
    </location>
    <ligand>
        <name>[4Fe-4S] cluster</name>
        <dbReference type="ChEBI" id="CHEBI:49883"/>
        <label>3</label>
    </ligand>
</feature>
<dbReference type="SUPFAM" id="SSF54862">
    <property type="entry name" value="4Fe-4S ferredoxins"/>
    <property type="match status" value="1"/>
</dbReference>
<feature type="binding site" evidence="10">
    <location>
        <position position="143"/>
    </location>
    <ligand>
        <name>[4Fe-4S] cluster</name>
        <dbReference type="ChEBI" id="CHEBI:49883"/>
        <label>2</label>
    </ligand>
</feature>
<dbReference type="InterPro" id="IPR050395">
    <property type="entry name" value="4Fe4S_Ferredoxin_RnfB"/>
</dbReference>
<comment type="caution">
    <text evidence="15">The sequence shown here is derived from an EMBL/GenBank/DDBJ whole genome shotgun (WGS) entry which is preliminary data.</text>
</comment>
<feature type="binding site" evidence="10">
    <location>
        <position position="153"/>
    </location>
    <ligand>
        <name>[4Fe-4S] cluster</name>
        <dbReference type="ChEBI" id="CHEBI:49883"/>
        <label>3</label>
    </ligand>
</feature>
<comment type="function">
    <text evidence="10">Part of a membrane-bound complex that couples electron transfer with translocation of ions across the membrane.</text>
</comment>
<keyword evidence="16" id="KW-1185">Reference proteome</keyword>
<evidence type="ECO:0000256" key="2">
    <source>
        <dbReference type="ARBA" id="ARBA00022485"/>
    </source>
</evidence>
<evidence type="ECO:0000256" key="1">
    <source>
        <dbReference type="ARBA" id="ARBA00022448"/>
    </source>
</evidence>
<keyword evidence="2 10" id="KW-0004">4Fe-4S</keyword>
<accession>A0ABS7XWT5</accession>
<feature type="domain" description="4Fe-4S ferredoxin-type" evidence="13">
    <location>
        <begin position="242"/>
        <end position="271"/>
    </location>
</feature>
<dbReference type="InterPro" id="IPR011005">
    <property type="entry name" value="Dihydropteroate_synth-like_sf"/>
</dbReference>
<comment type="cofactor">
    <cofactor evidence="10">
        <name>[4Fe-4S] cluster</name>
        <dbReference type="ChEBI" id="CHEBI:49883"/>
    </cofactor>
    <text evidence="10">Binds 3 [4Fe-4S] clusters.</text>
</comment>
<keyword evidence="12" id="KW-1133">Transmembrane helix</keyword>
<feature type="binding site" evidence="10">
    <location>
        <position position="180"/>
    </location>
    <ligand>
        <name>[4Fe-4S] cluster</name>
        <dbReference type="ChEBI" id="CHEBI:49883"/>
        <label>3</label>
    </ligand>
</feature>
<dbReference type="Pfam" id="PF04060">
    <property type="entry name" value="FeS"/>
    <property type="match status" value="1"/>
</dbReference>
<keyword evidence="7 10" id="KW-0408">Iron</keyword>
<evidence type="ECO:0000313" key="15">
    <source>
        <dbReference type="EMBL" id="MCA0152107.1"/>
    </source>
</evidence>
<evidence type="ECO:0000256" key="10">
    <source>
        <dbReference type="HAMAP-Rule" id="MF_00463"/>
    </source>
</evidence>
<dbReference type="InterPro" id="IPR017900">
    <property type="entry name" value="4Fe4S_Fe_S_CS"/>
</dbReference>
<feature type="binding site" evidence="10">
    <location>
        <position position="174"/>
    </location>
    <ligand>
        <name>[4Fe-4S] cluster</name>
        <dbReference type="ChEBI" id="CHEBI:49883"/>
        <label>3</label>
    </ligand>
</feature>
<name>A0ABS7XWT5_9FLAO</name>
<feature type="region of interest" description="Hydrophobic" evidence="10">
    <location>
        <begin position="1"/>
        <end position="27"/>
    </location>
</feature>
<feature type="domain" description="4Fe-4S ferredoxin-type" evidence="13">
    <location>
        <begin position="212"/>
        <end position="241"/>
    </location>
</feature>
<dbReference type="PROSITE" id="PS51379">
    <property type="entry name" value="4FE4S_FER_2"/>
    <property type="match status" value="3"/>
</dbReference>
<evidence type="ECO:0000256" key="12">
    <source>
        <dbReference type="SAM" id="Phobius"/>
    </source>
</evidence>
<organism evidence="15 16">
    <name type="scientific">Winogradskyella vincentii</name>
    <dbReference type="NCBI Taxonomy" id="2877122"/>
    <lineage>
        <taxon>Bacteria</taxon>
        <taxon>Pseudomonadati</taxon>
        <taxon>Bacteroidota</taxon>
        <taxon>Flavobacteriia</taxon>
        <taxon>Flavobacteriales</taxon>
        <taxon>Flavobacteriaceae</taxon>
        <taxon>Winogradskyella</taxon>
    </lineage>
</organism>
<keyword evidence="5 10" id="KW-1278">Translocase</keyword>
<evidence type="ECO:0000256" key="4">
    <source>
        <dbReference type="ARBA" id="ARBA00022737"/>
    </source>
</evidence>
<keyword evidence="10" id="KW-1003">Cell membrane</keyword>
<keyword evidence="8 10" id="KW-0411">Iron-sulfur</keyword>
<dbReference type="PANTHER" id="PTHR43560:SF1">
    <property type="entry name" value="ION-TRANSLOCATING OXIDOREDUCTASE COMPLEX SUBUNIT B"/>
    <property type="match status" value="1"/>
</dbReference>
<dbReference type="Gene3D" id="3.30.70.20">
    <property type="match status" value="2"/>
</dbReference>
<keyword evidence="3 10" id="KW-0479">Metal-binding</keyword>
<feature type="domain" description="4Fe-4S ferredoxin-type" evidence="13">
    <location>
        <begin position="165"/>
        <end position="194"/>
    </location>
</feature>
<evidence type="ECO:0000256" key="7">
    <source>
        <dbReference type="ARBA" id="ARBA00023004"/>
    </source>
</evidence>
<evidence type="ECO:0000259" key="14">
    <source>
        <dbReference type="PROSITE" id="PS51656"/>
    </source>
</evidence>
<comment type="caution">
    <text evidence="10">Lacks conserved residue(s) required for the propagation of feature annotation.</text>
</comment>